<dbReference type="Proteomes" id="UP000004756">
    <property type="component" value="Unassembled WGS sequence"/>
</dbReference>
<evidence type="ECO:0000313" key="2">
    <source>
        <dbReference type="Proteomes" id="UP000004756"/>
    </source>
</evidence>
<keyword evidence="2" id="KW-1185">Reference proteome</keyword>
<organism evidence="1 2">
    <name type="scientific">[Clostridium] asparagiforme DSM 15981</name>
    <dbReference type="NCBI Taxonomy" id="518636"/>
    <lineage>
        <taxon>Bacteria</taxon>
        <taxon>Bacillati</taxon>
        <taxon>Bacillota</taxon>
        <taxon>Clostridia</taxon>
        <taxon>Lachnospirales</taxon>
        <taxon>Lachnospiraceae</taxon>
        <taxon>Enterocloster</taxon>
    </lineage>
</organism>
<protein>
    <submittedName>
        <fullName evidence="1">Uncharacterized protein</fullName>
    </submittedName>
</protein>
<sequence length="48" mass="5011">MNRWMEAAVEAVLEPVGTAGRGIYFGIGGGSRDISRPLSFLGKGESAV</sequence>
<proteinExistence type="predicted"/>
<comment type="caution">
    <text evidence="1">The sequence shown here is derived from an EMBL/GenBank/DDBJ whole genome shotgun (WGS) entry which is preliminary data.</text>
</comment>
<reference evidence="1 2" key="1">
    <citation type="submission" date="2009-01" db="EMBL/GenBank/DDBJ databases">
        <authorList>
            <person name="Fulton L."/>
            <person name="Clifton S."/>
            <person name="Fulton B."/>
            <person name="Xu J."/>
            <person name="Minx P."/>
            <person name="Pepin K.H."/>
            <person name="Johnson M."/>
            <person name="Bhonagiri V."/>
            <person name="Nash W.E."/>
            <person name="Mardis E.R."/>
            <person name="Wilson R.K."/>
        </authorList>
    </citation>
    <scope>NUCLEOTIDE SEQUENCE [LARGE SCALE GENOMIC DNA]</scope>
    <source>
        <strain evidence="1 2">DSM 15981</strain>
    </source>
</reference>
<dbReference type="HOGENOM" id="CLU_3151069_0_0_9"/>
<gene>
    <name evidence="1" type="ORF">CLOSTASPAR_00826</name>
</gene>
<dbReference type="EMBL" id="ACCJ01000032">
    <property type="protein sequence ID" value="EEG57066.1"/>
    <property type="molecule type" value="Genomic_DNA"/>
</dbReference>
<reference evidence="1 2" key="2">
    <citation type="submission" date="2009-02" db="EMBL/GenBank/DDBJ databases">
        <title>Draft genome sequence of Clostridium asparagiforme (DSM 15981).</title>
        <authorList>
            <person name="Sudarsanam P."/>
            <person name="Ley R."/>
            <person name="Guruge J."/>
            <person name="Turnbaugh P.J."/>
            <person name="Mahowald M."/>
            <person name="Liep D."/>
            <person name="Gordon J."/>
        </authorList>
    </citation>
    <scope>NUCLEOTIDE SEQUENCE [LARGE SCALE GENOMIC DNA]</scope>
    <source>
        <strain evidence="1 2">DSM 15981</strain>
    </source>
</reference>
<evidence type="ECO:0000313" key="1">
    <source>
        <dbReference type="EMBL" id="EEG57066.1"/>
    </source>
</evidence>
<accession>C0CV25</accession>
<name>C0CV25_9FIRM</name>
<dbReference type="AlphaFoldDB" id="C0CV25"/>